<evidence type="ECO:0000259" key="1">
    <source>
        <dbReference type="Pfam" id="PF17921"/>
    </source>
</evidence>
<accession>A0AAW2UHV9</accession>
<evidence type="ECO:0000313" key="2">
    <source>
        <dbReference type="EMBL" id="KAL0416781.1"/>
    </source>
</evidence>
<comment type="caution">
    <text evidence="2">The sequence shown here is derived from an EMBL/GenBank/DDBJ whole genome shotgun (WGS) entry which is preliminary data.</text>
</comment>
<protein>
    <recommendedName>
        <fullName evidence="1">Integrase zinc-binding domain-containing protein</fullName>
    </recommendedName>
</protein>
<dbReference type="PANTHER" id="PTHR47266">
    <property type="entry name" value="ENDONUCLEASE-RELATED"/>
    <property type="match status" value="1"/>
</dbReference>
<sequence>MHHLLRCLSQEKGLHVLKEIHDGCCGSHTGTWTLANKALRAGYFWPTMKQDARYLVNKCEKCQKHATPIHQLVEPSMSCYHHAPSPMGHGHIGIIPTSTRAKEISPGFHRLLHKMGRSRTSRPHH</sequence>
<reference evidence="2" key="1">
    <citation type="submission" date="2020-06" db="EMBL/GenBank/DDBJ databases">
        <authorList>
            <person name="Li T."/>
            <person name="Hu X."/>
            <person name="Zhang T."/>
            <person name="Song X."/>
            <person name="Zhang H."/>
            <person name="Dai N."/>
            <person name="Sheng W."/>
            <person name="Hou X."/>
            <person name="Wei L."/>
        </authorList>
    </citation>
    <scope>NUCLEOTIDE SEQUENCE</scope>
    <source>
        <strain evidence="2">KEN1</strain>
        <tissue evidence="2">Leaf</tissue>
    </source>
</reference>
<reference evidence="2" key="2">
    <citation type="journal article" date="2024" name="Plant">
        <title>Genomic evolution and insights into agronomic trait innovations of Sesamum species.</title>
        <authorList>
            <person name="Miao H."/>
            <person name="Wang L."/>
            <person name="Qu L."/>
            <person name="Liu H."/>
            <person name="Sun Y."/>
            <person name="Le M."/>
            <person name="Wang Q."/>
            <person name="Wei S."/>
            <person name="Zheng Y."/>
            <person name="Lin W."/>
            <person name="Duan Y."/>
            <person name="Cao H."/>
            <person name="Xiong S."/>
            <person name="Wang X."/>
            <person name="Wei L."/>
            <person name="Li C."/>
            <person name="Ma Q."/>
            <person name="Ju M."/>
            <person name="Zhao R."/>
            <person name="Li G."/>
            <person name="Mu C."/>
            <person name="Tian Q."/>
            <person name="Mei H."/>
            <person name="Zhang T."/>
            <person name="Gao T."/>
            <person name="Zhang H."/>
        </authorList>
    </citation>
    <scope>NUCLEOTIDE SEQUENCE</scope>
    <source>
        <strain evidence="2">KEN1</strain>
    </source>
</reference>
<organism evidence="2">
    <name type="scientific">Sesamum latifolium</name>
    <dbReference type="NCBI Taxonomy" id="2727402"/>
    <lineage>
        <taxon>Eukaryota</taxon>
        <taxon>Viridiplantae</taxon>
        <taxon>Streptophyta</taxon>
        <taxon>Embryophyta</taxon>
        <taxon>Tracheophyta</taxon>
        <taxon>Spermatophyta</taxon>
        <taxon>Magnoliopsida</taxon>
        <taxon>eudicotyledons</taxon>
        <taxon>Gunneridae</taxon>
        <taxon>Pentapetalae</taxon>
        <taxon>asterids</taxon>
        <taxon>lamiids</taxon>
        <taxon>Lamiales</taxon>
        <taxon>Pedaliaceae</taxon>
        <taxon>Sesamum</taxon>
    </lineage>
</organism>
<dbReference type="InterPro" id="IPR041588">
    <property type="entry name" value="Integrase_H2C2"/>
</dbReference>
<feature type="domain" description="Integrase zinc-binding" evidence="1">
    <location>
        <begin position="15"/>
        <end position="66"/>
    </location>
</feature>
<gene>
    <name evidence="2" type="ORF">Slati_3510000</name>
</gene>
<dbReference type="AlphaFoldDB" id="A0AAW2UHV9"/>
<dbReference type="EMBL" id="JACGWN010000012">
    <property type="protein sequence ID" value="KAL0416781.1"/>
    <property type="molecule type" value="Genomic_DNA"/>
</dbReference>
<name>A0AAW2UHV9_9LAMI</name>
<dbReference type="InterPro" id="IPR052160">
    <property type="entry name" value="Gypsy_RT_Integrase-like"/>
</dbReference>
<dbReference type="Gene3D" id="1.10.340.70">
    <property type="match status" value="1"/>
</dbReference>
<dbReference type="Pfam" id="PF17921">
    <property type="entry name" value="Integrase_H2C2"/>
    <property type="match status" value="1"/>
</dbReference>
<proteinExistence type="predicted"/>